<dbReference type="Proteomes" id="UP000266089">
    <property type="component" value="Unassembled WGS sequence"/>
</dbReference>
<protein>
    <submittedName>
        <fullName evidence="1">Uncharacterized protein</fullName>
    </submittedName>
</protein>
<evidence type="ECO:0000313" key="2">
    <source>
        <dbReference type="Proteomes" id="UP000266089"/>
    </source>
</evidence>
<reference evidence="1 2" key="1">
    <citation type="submission" date="2018-08" db="EMBL/GenBank/DDBJ databases">
        <title>Meiothermus cateniformans JCM 15151 genome sequencing project.</title>
        <authorList>
            <person name="Da Costa M.S."/>
            <person name="Albuquerque L."/>
            <person name="Raposo P."/>
            <person name="Froufe H.J.C."/>
            <person name="Barroso C.S."/>
            <person name="Egas C."/>
        </authorList>
    </citation>
    <scope>NUCLEOTIDE SEQUENCE [LARGE SCALE GENOMIC DNA]</scope>
    <source>
        <strain evidence="1 2">JCM 15151</strain>
    </source>
</reference>
<gene>
    <name evidence="1" type="ORF">Mcate_02384</name>
</gene>
<organism evidence="1 2">
    <name type="scientific">Meiothermus taiwanensis</name>
    <dbReference type="NCBI Taxonomy" id="172827"/>
    <lineage>
        <taxon>Bacteria</taxon>
        <taxon>Thermotogati</taxon>
        <taxon>Deinococcota</taxon>
        <taxon>Deinococci</taxon>
        <taxon>Thermales</taxon>
        <taxon>Thermaceae</taxon>
        <taxon>Meiothermus</taxon>
    </lineage>
</organism>
<name>A0A399DS27_9DEIN</name>
<comment type="caution">
    <text evidence="1">The sequence shown here is derived from an EMBL/GenBank/DDBJ whole genome shotgun (WGS) entry which is preliminary data.</text>
</comment>
<evidence type="ECO:0000313" key="1">
    <source>
        <dbReference type="EMBL" id="RIH75104.1"/>
    </source>
</evidence>
<dbReference type="AlphaFoldDB" id="A0A399DS27"/>
<dbReference type="EMBL" id="QWKX01000079">
    <property type="protein sequence ID" value="RIH75104.1"/>
    <property type="molecule type" value="Genomic_DNA"/>
</dbReference>
<sequence length="162" mass="17403">MPIPNPPAVGVGQVKEAQVGAGLADGRGQAGLFDVHVVGIQQHLQVGLAYLRQQRQGFLGSVYQVGLVAVEHLEDHREPQGPGLRTDLTHALYQPGPFLGLRRQRGKAPHRPVAGDQRAACFCGKLEQPMVIVQGLEPPGRVGMGQVYVGRGEGEKPEPMRL</sequence>
<proteinExistence type="predicted"/>
<accession>A0A399DS27</accession>